<dbReference type="RefSeq" id="WP_184705692.1">
    <property type="nucleotide sequence ID" value="NZ_JACHKZ010000003.1"/>
</dbReference>
<accession>A0ABR6RCG0</accession>
<feature type="chain" id="PRO_5046225399" evidence="1">
    <location>
        <begin position="25"/>
        <end position="530"/>
    </location>
</feature>
<evidence type="ECO:0000256" key="1">
    <source>
        <dbReference type="SAM" id="SignalP"/>
    </source>
</evidence>
<reference evidence="2 3" key="1">
    <citation type="submission" date="2020-08" db="EMBL/GenBank/DDBJ databases">
        <title>Functional genomics of gut bacteria from endangered species of beetles.</title>
        <authorList>
            <person name="Carlos-Shanley C."/>
        </authorList>
    </citation>
    <scope>NUCLEOTIDE SEQUENCE [LARGE SCALE GENOMIC DNA]</scope>
    <source>
        <strain evidence="2 3">S00124</strain>
    </source>
</reference>
<proteinExistence type="predicted"/>
<organism evidence="2 3">
    <name type="scientific">Comamonas odontotermitis</name>
    <dbReference type="NCBI Taxonomy" id="379895"/>
    <lineage>
        <taxon>Bacteria</taxon>
        <taxon>Pseudomonadati</taxon>
        <taxon>Pseudomonadota</taxon>
        <taxon>Betaproteobacteria</taxon>
        <taxon>Burkholderiales</taxon>
        <taxon>Comamonadaceae</taxon>
        <taxon>Comamonas</taxon>
    </lineage>
</organism>
<keyword evidence="3" id="KW-1185">Reference proteome</keyword>
<keyword evidence="1" id="KW-0732">Signal</keyword>
<gene>
    <name evidence="2" type="ORF">HNP33_000891</name>
</gene>
<feature type="signal peptide" evidence="1">
    <location>
        <begin position="1"/>
        <end position="24"/>
    </location>
</feature>
<name>A0ABR6RCG0_9BURK</name>
<sequence length="530" mass="56634">MKVRRALQALCIAASLVGAVPSQAARSFTPQPGTWVVTSELNGKPGRGLAIDVQGNAFLMQVFAYEASGAATFYTAMGTFDGNAVTAPLIRYVGGRSFGSEPRSAELRESLGNVVLRFTDGLRGVVQFPGEPELAIQRFAAMSPEFEASYVRPATVLPRSFRMVALAGDGQPAMAWEAQLVSVASGQRQLLLKRTAAEVSASQQVLACARRESMDAYDCTAQEPAVVAPSDVRVNHASFRITGPDVQGVVETTGAVGGRFGVQGEVMVGGSISAWGDCADGSYTYMQDISCYSGDVQVPANGTWIVTDEINGKPGRGIAVDVQNGLAIAQVFNYLSNGNTTFHMGSGSYEEQEVRMPLQRYEGGRAIGGPMQSAVLVNSPGDMTLGFYRLDDRTKRGMRTEGVVQFPEEKQKSTIRLVLEDQSTLARRLSGQWLLNFQPSNGQAGTPMARITTFQQEQGDVVTSTDGAVQCRPVQNIAASAEIICDWHADAGKGAVLGTAHFALQPNNRTTSAMRIRDQHGNLTGLGAWE</sequence>
<dbReference type="EMBL" id="JACHKZ010000003">
    <property type="protein sequence ID" value="MBB6576843.1"/>
    <property type="molecule type" value="Genomic_DNA"/>
</dbReference>
<dbReference type="Proteomes" id="UP000562492">
    <property type="component" value="Unassembled WGS sequence"/>
</dbReference>
<evidence type="ECO:0000313" key="2">
    <source>
        <dbReference type="EMBL" id="MBB6576843.1"/>
    </source>
</evidence>
<protein>
    <submittedName>
        <fullName evidence="2">Uncharacterized protein</fullName>
    </submittedName>
</protein>
<comment type="caution">
    <text evidence="2">The sequence shown here is derived from an EMBL/GenBank/DDBJ whole genome shotgun (WGS) entry which is preliminary data.</text>
</comment>
<evidence type="ECO:0000313" key="3">
    <source>
        <dbReference type="Proteomes" id="UP000562492"/>
    </source>
</evidence>